<sequence length="198" mass="22213">MTKERTLVVVKPDGVQRSLIGEITGRLERVGLKLVGIKMIVPTPEFIETHYTIDPEWRRITGEKTIKSYKEKGQIPPSEDPLEITGVILKNLMTFMTSGPVVAMVWEGVHAVKIVRKLVGSTEPLSSDVGTIRGDYVLDSYQLSDKDGRAIRNLAHASGTVDEATKEIDLWFEKDELIDYRLVQDAILYDVNMDGILE</sequence>
<dbReference type="CDD" id="cd04413">
    <property type="entry name" value="NDPk_I"/>
    <property type="match status" value="1"/>
</dbReference>
<evidence type="ECO:0000256" key="6">
    <source>
        <dbReference type="PROSITE-ProRule" id="PRU00706"/>
    </source>
</evidence>
<dbReference type="SUPFAM" id="SSF54919">
    <property type="entry name" value="Nucleoside diphosphate kinase, NDK"/>
    <property type="match status" value="1"/>
</dbReference>
<proteinExistence type="inferred from homology"/>
<dbReference type="Proteomes" id="UP000034051">
    <property type="component" value="Unassembled WGS sequence"/>
</dbReference>
<evidence type="ECO:0000256" key="3">
    <source>
        <dbReference type="ARBA" id="ARBA00012966"/>
    </source>
</evidence>
<dbReference type="Pfam" id="PF00334">
    <property type="entry name" value="NDK"/>
    <property type="match status" value="2"/>
</dbReference>
<comment type="cofactor">
    <cofactor evidence="1">
        <name>Mg(2+)</name>
        <dbReference type="ChEBI" id="CHEBI:18420"/>
    </cofactor>
</comment>
<dbReference type="PANTHER" id="PTHR11349">
    <property type="entry name" value="NUCLEOSIDE DIPHOSPHATE KINASE"/>
    <property type="match status" value="1"/>
</dbReference>
<dbReference type="AlphaFoldDB" id="A0A0G1H9K5"/>
<dbReference type="SMART" id="SM00562">
    <property type="entry name" value="NDK"/>
    <property type="match status" value="1"/>
</dbReference>
<reference evidence="8 9" key="1">
    <citation type="journal article" date="2015" name="Nature">
        <title>rRNA introns, odd ribosomes, and small enigmatic genomes across a large radiation of phyla.</title>
        <authorList>
            <person name="Brown C.T."/>
            <person name="Hug L.A."/>
            <person name="Thomas B.C."/>
            <person name="Sharon I."/>
            <person name="Castelle C.J."/>
            <person name="Singh A."/>
            <person name="Wilkins M.J."/>
            <person name="Williams K.H."/>
            <person name="Banfield J.F."/>
        </authorList>
    </citation>
    <scope>NUCLEOTIDE SEQUENCE [LARGE SCALE GENOMIC DNA]</scope>
</reference>
<keyword evidence="5 8" id="KW-0418">Kinase</keyword>
<dbReference type="InterPro" id="IPR034907">
    <property type="entry name" value="NDK-like_dom"/>
</dbReference>
<evidence type="ECO:0000256" key="5">
    <source>
        <dbReference type="ARBA" id="ARBA00022777"/>
    </source>
</evidence>
<dbReference type="PROSITE" id="PS51374">
    <property type="entry name" value="NDPK_LIKE"/>
    <property type="match status" value="1"/>
</dbReference>
<dbReference type="InterPro" id="IPR036850">
    <property type="entry name" value="NDK-like_dom_sf"/>
</dbReference>
<evidence type="ECO:0000256" key="4">
    <source>
        <dbReference type="ARBA" id="ARBA00022679"/>
    </source>
</evidence>
<evidence type="ECO:0000256" key="2">
    <source>
        <dbReference type="ARBA" id="ARBA00008142"/>
    </source>
</evidence>
<evidence type="ECO:0000313" key="8">
    <source>
        <dbReference type="EMBL" id="KKT43198.1"/>
    </source>
</evidence>
<dbReference type="EMBL" id="LCHW01000002">
    <property type="protein sequence ID" value="KKT43198.1"/>
    <property type="molecule type" value="Genomic_DNA"/>
</dbReference>
<name>A0A0G1H9K5_9BACT</name>
<dbReference type="Gene3D" id="3.30.70.141">
    <property type="entry name" value="Nucleoside diphosphate kinase-like domain"/>
    <property type="match status" value="1"/>
</dbReference>
<dbReference type="GO" id="GO:0004550">
    <property type="term" value="F:nucleoside diphosphate kinase activity"/>
    <property type="evidence" value="ECO:0007669"/>
    <property type="project" value="UniProtKB-EC"/>
</dbReference>
<organism evidence="8 9">
    <name type="scientific">Candidatus Wolfebacteria bacterium GW2011_GWE2_44_13</name>
    <dbReference type="NCBI Taxonomy" id="1619017"/>
    <lineage>
        <taxon>Bacteria</taxon>
        <taxon>Candidatus Wolfeibacteriota</taxon>
    </lineage>
</organism>
<accession>A0A0G1H9K5</accession>
<feature type="domain" description="Nucleoside diphosphate kinase-like" evidence="7">
    <location>
        <begin position="3"/>
        <end position="179"/>
    </location>
</feature>
<evidence type="ECO:0000259" key="7">
    <source>
        <dbReference type="SMART" id="SM00562"/>
    </source>
</evidence>
<dbReference type="EC" id="2.7.4.6" evidence="3"/>
<gene>
    <name evidence="8" type="ORF">UW32_C0002G0059</name>
</gene>
<comment type="caution">
    <text evidence="8">The sequence shown here is derived from an EMBL/GenBank/DDBJ whole genome shotgun (WGS) entry which is preliminary data.</text>
</comment>
<evidence type="ECO:0000256" key="1">
    <source>
        <dbReference type="ARBA" id="ARBA00001946"/>
    </source>
</evidence>
<protein>
    <recommendedName>
        <fullName evidence="3">nucleoside-diphosphate kinase</fullName>
        <ecNumber evidence="3">2.7.4.6</ecNumber>
    </recommendedName>
</protein>
<comment type="caution">
    <text evidence="6">Lacks conserved residue(s) required for the propagation of feature annotation.</text>
</comment>
<dbReference type="PATRIC" id="fig|1619017.3.peg.621"/>
<evidence type="ECO:0000313" key="9">
    <source>
        <dbReference type="Proteomes" id="UP000034051"/>
    </source>
</evidence>
<keyword evidence="4" id="KW-0808">Transferase</keyword>
<comment type="similarity">
    <text evidence="2 6">Belongs to the NDK family.</text>
</comment>